<accession>A0A1H4IZS5</accession>
<evidence type="ECO:0000256" key="4">
    <source>
        <dbReference type="SAM" id="SignalP"/>
    </source>
</evidence>
<keyword evidence="1" id="KW-0808">Transferase</keyword>
<keyword evidence="2 8" id="KW-0418">Kinase</keyword>
<feature type="domain" description="Signal transduction histidine kinase subgroup 3 dimerisation and phosphoacceptor" evidence="7">
    <location>
        <begin position="794"/>
        <end position="858"/>
    </location>
</feature>
<dbReference type="InterPro" id="IPR036890">
    <property type="entry name" value="HATPase_C_sf"/>
</dbReference>
<evidence type="ECO:0000256" key="2">
    <source>
        <dbReference type="ARBA" id="ARBA00022777"/>
    </source>
</evidence>
<dbReference type="GO" id="GO:0000155">
    <property type="term" value="F:phosphorelay sensor kinase activity"/>
    <property type="evidence" value="ECO:0007669"/>
    <property type="project" value="InterPro"/>
</dbReference>
<feature type="domain" description="Histidine kinase/HSP90-like ATPase" evidence="5">
    <location>
        <begin position="908"/>
        <end position="991"/>
    </location>
</feature>
<dbReference type="InterPro" id="IPR015943">
    <property type="entry name" value="WD40/YVTN_repeat-like_dom_sf"/>
</dbReference>
<dbReference type="CDD" id="cd16917">
    <property type="entry name" value="HATPase_UhpB-NarQ-NarX-like"/>
    <property type="match status" value="1"/>
</dbReference>
<evidence type="ECO:0000259" key="7">
    <source>
        <dbReference type="Pfam" id="PF07730"/>
    </source>
</evidence>
<dbReference type="InterPro" id="IPR011712">
    <property type="entry name" value="Sig_transdc_His_kin_sub3_dim/P"/>
</dbReference>
<evidence type="ECO:0000259" key="5">
    <source>
        <dbReference type="Pfam" id="PF02518"/>
    </source>
</evidence>
<sequence length="1017" mass="110158">MPFFGVDRACLRTCCTFFIIWLLSGSVSAAAVGPAATPETPLQGLQHSQWTSRDGAPASIMAMEQTSDGVLWLGSRQGLYLFDGLHFTRVTVVDESSWSPADIYALKSMPNGDMWIGQFSGGAMLLRNGKVTRFREGLPKAGVTQFFLDRHGNFWASTTQGLARFDGKMFHPAGSDLGLPIGTSVTAALDGAGDLVVRTNNFGLFAWSSRSKRFEPVADGRLGYMPLALDAGGRLWESTKDGLLLLGPGNVPSGPLVPWSYSFFSPDIRFDHTGALWVTERGFGVRRVLPMLRGAPLNAAARMQTFHEKDGLTSEQTMSNFVDKDGDIWVGTERGLDRFHAGTVDRIDGPIGSAYLGVQPAGGGSAWLASFTGGAWLRDAAGKITRSSSLPAAVTRITSLTADGKEGLWIASDAGIGLLTASKWTVFQLDPVMVKQTITAMVPDGSGGFWAAVNTVGAMHWDGHGWSRPEGLSHMAITSLAHTGHNLYVGTRDGVLLTYQDETRTQDRQSLTLGPVTVITPSAEGVWVGGEKGIGLWNGQELQVVATQSVPPIYRISGLLLDANRDLWLNTAVGVAHLSRGAVQAVLDGTAMTVSAEVYDASDGVEGLPLRSFLTPTAAALSSGVMIFTTQLGAYAVDPASLSIRAPAPAPYLTSLRADGEALELQTELRPKIHTLEVDYGAAALRDVQRLRFRYRLRGFDKTWQDAGNRREAVFTDLPPGSYTFESEASYDQKTWSPPSAPLPVVIPPSAMQRRSVRAAIFVTALLLTWLLFRWRIAQIYKVAQLRLQERVQERERIARDLHDTLLQGVQGLILRFGAISQGPQLDATLRQKMQQALTLAESVATEGRDRVRDLRSTSADPNELEEILAEAGTLLALSGTATFAWSTRGHKLPLHPLILDEAFCVGREALQNAYQHAGATRISILLEYSPEQLKLTVSDNGKGLGVAAEEASRPGHWGIAGMRERATRIGGQLSIRSDLGRGTDVSLCVPGSIAYPKSTPSRWWDMFSTLKTQELR</sequence>
<dbReference type="SUPFAM" id="SSF55874">
    <property type="entry name" value="ATPase domain of HSP90 chaperone/DNA topoisomerase II/histidine kinase"/>
    <property type="match status" value="1"/>
</dbReference>
<feature type="domain" description="Two component regulator three Y" evidence="6">
    <location>
        <begin position="689"/>
        <end position="746"/>
    </location>
</feature>
<dbReference type="AlphaFoldDB" id="A0A1H4IZS5"/>
<dbReference type="Gene3D" id="2.60.40.10">
    <property type="entry name" value="Immunoglobulins"/>
    <property type="match status" value="1"/>
</dbReference>
<protein>
    <submittedName>
        <fullName evidence="8">Histidine kinase-, DNA gyrase B-, and HSP90-like ATPase</fullName>
    </submittedName>
</protein>
<dbReference type="InterPro" id="IPR050482">
    <property type="entry name" value="Sensor_HK_TwoCompSys"/>
</dbReference>
<dbReference type="InterPro" id="IPR003594">
    <property type="entry name" value="HATPase_dom"/>
</dbReference>
<dbReference type="InterPro" id="IPR013783">
    <property type="entry name" value="Ig-like_fold"/>
</dbReference>
<dbReference type="GO" id="GO:0046983">
    <property type="term" value="F:protein dimerization activity"/>
    <property type="evidence" value="ECO:0007669"/>
    <property type="project" value="InterPro"/>
</dbReference>
<feature type="chain" id="PRO_5010270988" evidence="4">
    <location>
        <begin position="30"/>
        <end position="1017"/>
    </location>
</feature>
<reference evidence="8 9" key="1">
    <citation type="submission" date="2016-10" db="EMBL/GenBank/DDBJ databases">
        <authorList>
            <person name="de Groot N.N."/>
        </authorList>
    </citation>
    <scope>NUCLEOTIDE SEQUENCE [LARGE SCALE GENOMIC DNA]</scope>
    <source>
        <strain evidence="8 9">AB35.6</strain>
    </source>
</reference>
<proteinExistence type="predicted"/>
<dbReference type="Proteomes" id="UP000182409">
    <property type="component" value="Unassembled WGS sequence"/>
</dbReference>
<evidence type="ECO:0000256" key="1">
    <source>
        <dbReference type="ARBA" id="ARBA00022679"/>
    </source>
</evidence>
<organism evidence="8 9">
    <name type="scientific">Terriglobus roseus</name>
    <dbReference type="NCBI Taxonomy" id="392734"/>
    <lineage>
        <taxon>Bacteria</taxon>
        <taxon>Pseudomonadati</taxon>
        <taxon>Acidobacteriota</taxon>
        <taxon>Terriglobia</taxon>
        <taxon>Terriglobales</taxon>
        <taxon>Acidobacteriaceae</taxon>
        <taxon>Terriglobus</taxon>
    </lineage>
</organism>
<evidence type="ECO:0000256" key="3">
    <source>
        <dbReference type="ARBA" id="ARBA00023012"/>
    </source>
</evidence>
<dbReference type="Pfam" id="PF07730">
    <property type="entry name" value="HisKA_3"/>
    <property type="match status" value="1"/>
</dbReference>
<dbReference type="RefSeq" id="WP_074651980.1">
    <property type="nucleotide sequence ID" value="NZ_FNSD01000001.1"/>
</dbReference>
<name>A0A1H4IZS5_9BACT</name>
<dbReference type="Pfam" id="PF02518">
    <property type="entry name" value="HATPase_c"/>
    <property type="match status" value="1"/>
</dbReference>
<dbReference type="Gene3D" id="1.20.5.1930">
    <property type="match status" value="1"/>
</dbReference>
<dbReference type="InterPro" id="IPR011123">
    <property type="entry name" value="Y_Y_Y"/>
</dbReference>
<keyword evidence="4" id="KW-0732">Signal</keyword>
<dbReference type="Gene3D" id="3.30.565.10">
    <property type="entry name" value="Histidine kinase-like ATPase, C-terminal domain"/>
    <property type="match status" value="1"/>
</dbReference>
<evidence type="ECO:0000313" key="8">
    <source>
        <dbReference type="EMBL" id="SEB39574.1"/>
    </source>
</evidence>
<dbReference type="EMBL" id="FNSD01000001">
    <property type="protein sequence ID" value="SEB39574.1"/>
    <property type="molecule type" value="Genomic_DNA"/>
</dbReference>
<dbReference type="Gene3D" id="2.130.10.10">
    <property type="entry name" value="YVTN repeat-like/Quinoprotein amine dehydrogenase"/>
    <property type="match status" value="3"/>
</dbReference>
<dbReference type="OrthoDB" id="127270at2"/>
<dbReference type="PANTHER" id="PTHR24421:SF62">
    <property type="entry name" value="SENSORY TRANSDUCTION HISTIDINE KINASE"/>
    <property type="match status" value="1"/>
</dbReference>
<keyword evidence="3" id="KW-0902">Two-component regulatory system</keyword>
<feature type="signal peptide" evidence="4">
    <location>
        <begin position="1"/>
        <end position="29"/>
    </location>
</feature>
<dbReference type="GO" id="GO:0016020">
    <property type="term" value="C:membrane"/>
    <property type="evidence" value="ECO:0007669"/>
    <property type="project" value="InterPro"/>
</dbReference>
<dbReference type="Pfam" id="PF07495">
    <property type="entry name" value="Y_Y_Y"/>
    <property type="match status" value="1"/>
</dbReference>
<evidence type="ECO:0000259" key="6">
    <source>
        <dbReference type="Pfam" id="PF07495"/>
    </source>
</evidence>
<dbReference type="PANTHER" id="PTHR24421">
    <property type="entry name" value="NITRATE/NITRITE SENSOR PROTEIN NARX-RELATED"/>
    <property type="match status" value="1"/>
</dbReference>
<gene>
    <name evidence="8" type="ORF">SAMN05443244_0246</name>
</gene>
<evidence type="ECO:0000313" key="9">
    <source>
        <dbReference type="Proteomes" id="UP000182409"/>
    </source>
</evidence>